<feature type="binding site" evidence="20">
    <location>
        <position position="684"/>
    </location>
    <ligand>
        <name>ATP</name>
        <dbReference type="ChEBI" id="CHEBI:30616"/>
    </ligand>
</feature>
<keyword evidence="8" id="KW-0256">Endoplasmic reticulum</keyword>
<feature type="binding site" evidence="20">
    <location>
        <position position="472"/>
    </location>
    <ligand>
        <name>ATP</name>
        <dbReference type="ChEBI" id="CHEBI:30616"/>
    </ligand>
</feature>
<feature type="binding site" evidence="21">
    <location>
        <position position="708"/>
    </location>
    <ligand>
        <name>Mg(2+)</name>
        <dbReference type="ChEBI" id="CHEBI:18420"/>
    </ligand>
</feature>
<dbReference type="SUPFAM" id="SSF56784">
    <property type="entry name" value="HAD-like"/>
    <property type="match status" value="1"/>
</dbReference>
<feature type="transmembrane region" description="Helical" evidence="22">
    <location>
        <begin position="930"/>
        <end position="952"/>
    </location>
</feature>
<dbReference type="SUPFAM" id="SSF81665">
    <property type="entry name" value="Calcium ATPase, transmembrane domain M"/>
    <property type="match status" value="1"/>
</dbReference>
<evidence type="ECO:0000256" key="14">
    <source>
        <dbReference type="ARBA" id="ARBA00023136"/>
    </source>
</evidence>
<keyword evidence="26" id="KW-1185">Reference proteome</keyword>
<evidence type="ECO:0000256" key="17">
    <source>
        <dbReference type="ARBA" id="ARBA00055228"/>
    </source>
</evidence>
<feature type="binding site" evidence="20">
    <location>
        <position position="587"/>
    </location>
    <ligand>
        <name>ATP</name>
        <dbReference type="ChEBI" id="CHEBI:30616"/>
    </ligand>
</feature>
<feature type="domain" description="P-type ATPase N-terminal" evidence="23">
    <location>
        <begin position="35"/>
        <end position="96"/>
    </location>
</feature>
<dbReference type="EC" id="7.6.2.1" evidence="22"/>
<sequence>MAGPCARGGRGQGLAATGTAGCPLAFPAFTWEVRANDRGYHRQFKKKFAFCLSKRKYSGNAIRTAKYNLLTFLPLNLYEQFHRMANVYFVFVILLQDSVVPADLLLLRSSEPSSLCYVETADIDGGGEGGSLSPLPFPVPGRVTCEEPNSRMHTFTGTLRWRGRTHALDIDRLLLRGCRVRNTALCYGLVLYAGECPCPGRKGRNCLIFLVLLLTSLGLAVASGFWARTFQEKHSYLAALYKHTTPAQQAFLNFWGFTILLSIIIPMSMYITLEFIYLLNSCFINWDLEMYYGAKDIPAEARSTSLSDQLGQVEYIFSDKTGTLTQNIMSFKKCCVNGTIYGNPGCLGQVDWCWVGKLDVCDVALLEAAQRDDDPVLREFLRLLALCHTVMVEDRGDQLVYQAASPDEEALVLAAKNLGYVFLARTQDTITIRELGSTRTYELLAMLDFNSDRKRMSVLVRDPQGTIRLYTKGADTVILDRLRRRGPNETLTERALDRFAEETLRTLCVASREVSEAEFRAWSQRHREATVLLQDRARELDRLYEEMEQNLQLLGATAIEDKLQDGVPETIQLLKLGNIKVWVLTGDKQETAVNIGYACRLLMDDMEILEEKEVRSQPRVLSPKDKILHTGEVLKEEKGWPWRWLCCDRAEASQDRGGLVEKAFVELATSCQAMICCRVTPKQKALMVQLVKKHKKAVTLAIGDGANDVNMIKTADIGVGISGLEGLQAVQCSDYALAQFSFLQRLLLVHGRWNYLRICKFLRYFFYKTFAGLLGQVWFAFHSGFTAQPLYEGWFLALYNIFYTAYPVLSVGLLEQDVSAKKSLEFPELYMVGQQDELFNYRVFGVTLLHGVGTSLISFYVALWAFEDHVGTKAVGDYESFSVTVALSALLSGPVPQHLFPLPPPPSPLKHHPQLPVSTDASWNALTDPYVLLVVLLSLVVNTLPSLTVHAFRATLGRATTQQVRPGGHRQGRVLLPTGVGVWDW</sequence>
<dbReference type="SFLD" id="SFLDF00027">
    <property type="entry name" value="p-type_atpase"/>
    <property type="match status" value="1"/>
</dbReference>
<feature type="transmembrane region" description="Helical" evidence="22">
    <location>
        <begin position="761"/>
        <end position="781"/>
    </location>
</feature>
<dbReference type="Pfam" id="PF13246">
    <property type="entry name" value="Cation_ATPase"/>
    <property type="match status" value="1"/>
</dbReference>
<dbReference type="GO" id="GO:0045332">
    <property type="term" value="P:phospholipid translocation"/>
    <property type="evidence" value="ECO:0007669"/>
    <property type="project" value="TreeGrafter"/>
</dbReference>
<dbReference type="InterPro" id="IPR036412">
    <property type="entry name" value="HAD-like_sf"/>
</dbReference>
<dbReference type="GO" id="GO:0007030">
    <property type="term" value="P:Golgi organization"/>
    <property type="evidence" value="ECO:0007669"/>
    <property type="project" value="TreeGrafter"/>
</dbReference>
<dbReference type="InterPro" id="IPR032630">
    <property type="entry name" value="P_typ_ATPase_c"/>
</dbReference>
<dbReference type="SUPFAM" id="SSF81660">
    <property type="entry name" value="Metal cation-transporting ATPase, ATP-binding domain N"/>
    <property type="match status" value="1"/>
</dbReference>
<evidence type="ECO:0000256" key="2">
    <source>
        <dbReference type="ARBA" id="ARBA00004477"/>
    </source>
</evidence>
<evidence type="ECO:0000256" key="19">
    <source>
        <dbReference type="PIRSR" id="PIRSR606539-1"/>
    </source>
</evidence>
<evidence type="ECO:0000256" key="6">
    <source>
        <dbReference type="ARBA" id="ARBA00022723"/>
    </source>
</evidence>
<dbReference type="InterPro" id="IPR023214">
    <property type="entry name" value="HAD_sf"/>
</dbReference>
<feature type="binding site" evidence="20">
    <location>
        <position position="319"/>
    </location>
    <ligand>
        <name>ATP</name>
        <dbReference type="ChEBI" id="CHEBI:30616"/>
    </ligand>
</feature>
<dbReference type="InterPro" id="IPR023298">
    <property type="entry name" value="ATPase_P-typ_TM_dom_sf"/>
</dbReference>
<dbReference type="Proteomes" id="UP000694553">
    <property type="component" value="Unassembled WGS sequence"/>
</dbReference>
<comment type="function">
    <text evidence="17">P4-ATPase flippase which catalyzes the hydrolysis of ATP coupled to the transport of aminophospholipids from the outer to the inner leaflet of various membranes and ensures the maintenance of asymmetric distribution of phospholipids. Phospholipid translocation also seems to be implicated in vesicle formation and in uptake of lipid signaling molecules. May be responsible for the maintenance of asymmetric distribution of phosphatidylserine (PS) in spermatozoa membranes. Involved in acrosome reactions and binding of spermatozoa to zona pellucida.</text>
</comment>
<reference evidence="25" key="2">
    <citation type="submission" date="2025-08" db="UniProtKB">
        <authorList>
            <consortium name="Ensembl"/>
        </authorList>
    </citation>
    <scope>IDENTIFICATION</scope>
</reference>
<evidence type="ECO:0000256" key="16">
    <source>
        <dbReference type="ARBA" id="ARBA00034036"/>
    </source>
</evidence>
<evidence type="ECO:0000313" key="25">
    <source>
        <dbReference type="Ensembl" id="ENSCMUP00000010863.2"/>
    </source>
</evidence>
<dbReference type="NCBIfam" id="TIGR01652">
    <property type="entry name" value="ATPase-Plipid"/>
    <property type="match status" value="1"/>
</dbReference>
<reference evidence="26" key="1">
    <citation type="submission" date="2019-10" db="EMBL/GenBank/DDBJ databases">
        <title>Corvus moneduloides (New Caledonian crow) genome, bCorMon1, primary haplotype.</title>
        <authorList>
            <person name="Rutz C."/>
            <person name="Fungtammasan C."/>
            <person name="Mountcastle J."/>
            <person name="Formenti G."/>
            <person name="Chow W."/>
            <person name="Howe K."/>
            <person name="Steele M.P."/>
            <person name="Fernandes J."/>
            <person name="Gilbert M.T.P."/>
            <person name="Fedrigo O."/>
            <person name="Jarvis E.D."/>
            <person name="Gemmell N."/>
        </authorList>
    </citation>
    <scope>NUCLEOTIDE SEQUENCE [LARGE SCALE GENOMIC DNA]</scope>
</reference>
<evidence type="ECO:0000256" key="9">
    <source>
        <dbReference type="ARBA" id="ARBA00022840"/>
    </source>
</evidence>
<dbReference type="FunFam" id="3.40.1110.10:FF:000096">
    <property type="entry name" value="Phospholipid-transporting ATPase"/>
    <property type="match status" value="1"/>
</dbReference>
<dbReference type="Pfam" id="PF16209">
    <property type="entry name" value="PhoLip_ATPase_N"/>
    <property type="match status" value="1"/>
</dbReference>
<dbReference type="GO" id="GO:0002080">
    <property type="term" value="C:acrosomal membrane"/>
    <property type="evidence" value="ECO:0007669"/>
    <property type="project" value="UniProtKB-SubCell"/>
</dbReference>
<dbReference type="PROSITE" id="PS51257">
    <property type="entry name" value="PROKAR_LIPOPROTEIN"/>
    <property type="match status" value="1"/>
</dbReference>
<comment type="cofactor">
    <cofactor evidence="1 21">
        <name>Mg(2+)</name>
        <dbReference type="ChEBI" id="CHEBI:18420"/>
    </cofactor>
</comment>
<evidence type="ECO:0000259" key="23">
    <source>
        <dbReference type="Pfam" id="PF16209"/>
    </source>
</evidence>
<dbReference type="Gene3D" id="3.40.1110.10">
    <property type="entry name" value="Calcium-transporting ATPase, cytoplasmic domain N"/>
    <property type="match status" value="1"/>
</dbReference>
<feature type="domain" description="P-type ATPase C-terminal" evidence="24">
    <location>
        <begin position="730"/>
        <end position="891"/>
    </location>
</feature>
<dbReference type="Gene3D" id="3.40.50.1000">
    <property type="entry name" value="HAD superfamily/HAD-like"/>
    <property type="match status" value="1"/>
</dbReference>
<feature type="binding site" evidence="20">
    <location>
        <position position="708"/>
    </location>
    <ligand>
        <name>ATP</name>
        <dbReference type="ChEBI" id="CHEBI:30616"/>
    </ligand>
</feature>
<dbReference type="InterPro" id="IPR006539">
    <property type="entry name" value="P-type_ATPase_IV"/>
</dbReference>
<proteinExistence type="inferred from homology"/>
<keyword evidence="10 21" id="KW-0460">Magnesium</keyword>
<dbReference type="FunFam" id="3.40.50.1000:FF:000001">
    <property type="entry name" value="Phospholipid-transporting ATPase IC"/>
    <property type="match status" value="1"/>
</dbReference>
<keyword evidence="5 22" id="KW-0812">Transmembrane</keyword>
<feature type="transmembrane region" description="Helical" evidence="22">
    <location>
        <begin position="254"/>
        <end position="279"/>
    </location>
</feature>
<name>A0A8C3DRD6_CORMO</name>
<comment type="subcellular location">
    <subcellularLocation>
        <location evidence="18">Cytoplasmic vesicle</location>
        <location evidence="18">Secretory vesicle</location>
        <location evidence="18">Acrosome membrane</location>
        <topology evidence="18">Multi-pass membrane protein</topology>
    </subcellularLocation>
    <subcellularLocation>
        <location evidence="2">Endoplasmic reticulum membrane</location>
        <topology evidence="2">Multi-pass membrane protein</topology>
    </subcellularLocation>
    <subcellularLocation>
        <location evidence="22">Membrane</location>
        <topology evidence="22">Multi-pass membrane protein</topology>
    </subcellularLocation>
</comment>
<feature type="binding site" evidence="20">
    <location>
        <position position="678"/>
    </location>
    <ligand>
        <name>ATP</name>
        <dbReference type="ChEBI" id="CHEBI:30616"/>
    </ligand>
</feature>
<dbReference type="GO" id="GO:0005789">
    <property type="term" value="C:endoplasmic reticulum membrane"/>
    <property type="evidence" value="ECO:0007669"/>
    <property type="project" value="UniProtKB-SubCell"/>
</dbReference>
<keyword evidence="4" id="KW-0813">Transport</keyword>
<accession>A0A8C3DRD6</accession>
<dbReference type="PRINTS" id="PR00119">
    <property type="entry name" value="CATATPASE"/>
</dbReference>
<evidence type="ECO:0000313" key="26">
    <source>
        <dbReference type="Proteomes" id="UP000694553"/>
    </source>
</evidence>
<keyword evidence="6 21" id="KW-0479">Metal-binding</keyword>
<feature type="binding site" evidence="20">
    <location>
        <position position="585"/>
    </location>
    <ligand>
        <name>ATP</name>
        <dbReference type="ChEBI" id="CHEBI:30616"/>
    </ligand>
</feature>
<feature type="binding site" evidence="20">
    <location>
        <position position="320"/>
    </location>
    <ligand>
        <name>ATP</name>
        <dbReference type="ChEBI" id="CHEBI:30616"/>
    </ligand>
</feature>
<dbReference type="SFLD" id="SFLDS00003">
    <property type="entry name" value="Haloacid_Dehalogenase"/>
    <property type="match status" value="1"/>
</dbReference>
<feature type="binding site" evidence="21">
    <location>
        <position position="704"/>
    </location>
    <ligand>
        <name>Mg(2+)</name>
        <dbReference type="ChEBI" id="CHEBI:18420"/>
    </ligand>
</feature>
<dbReference type="GO" id="GO:0000287">
    <property type="term" value="F:magnesium ion binding"/>
    <property type="evidence" value="ECO:0007669"/>
    <property type="project" value="UniProtKB-UniRule"/>
</dbReference>
<dbReference type="InterPro" id="IPR018303">
    <property type="entry name" value="ATPase_P-typ_P_site"/>
</dbReference>
<evidence type="ECO:0000256" key="11">
    <source>
        <dbReference type="ARBA" id="ARBA00022967"/>
    </source>
</evidence>
<evidence type="ECO:0000256" key="13">
    <source>
        <dbReference type="ARBA" id="ARBA00023055"/>
    </source>
</evidence>
<dbReference type="PROSITE" id="PS00154">
    <property type="entry name" value="ATPASE_E1_E2"/>
    <property type="match status" value="1"/>
</dbReference>
<feature type="binding site" evidence="20">
    <location>
        <position position="449"/>
    </location>
    <ligand>
        <name>ATP</name>
        <dbReference type="ChEBI" id="CHEBI:30616"/>
    </ligand>
</feature>
<evidence type="ECO:0000256" key="1">
    <source>
        <dbReference type="ARBA" id="ARBA00001946"/>
    </source>
</evidence>
<dbReference type="InterPro" id="IPR023299">
    <property type="entry name" value="ATPase_P-typ_cyto_dom_N"/>
</dbReference>
<dbReference type="PANTHER" id="PTHR24092:SF78">
    <property type="entry name" value="PHOSPHOLIPID-TRANSPORTING ATPASE IK"/>
    <property type="match status" value="1"/>
</dbReference>
<reference evidence="25" key="3">
    <citation type="submission" date="2025-09" db="UniProtKB">
        <authorList>
            <consortium name="Ensembl"/>
        </authorList>
    </citation>
    <scope>IDENTIFICATION</scope>
</reference>
<dbReference type="GO" id="GO:0005886">
    <property type="term" value="C:plasma membrane"/>
    <property type="evidence" value="ECO:0007669"/>
    <property type="project" value="TreeGrafter"/>
</dbReference>
<keyword evidence="11 22" id="KW-1278">Translocase</keyword>
<evidence type="ECO:0000256" key="10">
    <source>
        <dbReference type="ARBA" id="ARBA00022842"/>
    </source>
</evidence>
<organism evidence="25 26">
    <name type="scientific">Corvus moneduloides</name>
    <name type="common">New Caledonian crow</name>
    <dbReference type="NCBI Taxonomy" id="1196302"/>
    <lineage>
        <taxon>Eukaryota</taxon>
        <taxon>Metazoa</taxon>
        <taxon>Chordata</taxon>
        <taxon>Craniata</taxon>
        <taxon>Vertebrata</taxon>
        <taxon>Euteleostomi</taxon>
        <taxon>Archelosauria</taxon>
        <taxon>Archosauria</taxon>
        <taxon>Dinosauria</taxon>
        <taxon>Saurischia</taxon>
        <taxon>Theropoda</taxon>
        <taxon>Coelurosauria</taxon>
        <taxon>Aves</taxon>
        <taxon>Neognathae</taxon>
        <taxon>Neoaves</taxon>
        <taxon>Telluraves</taxon>
        <taxon>Australaves</taxon>
        <taxon>Passeriformes</taxon>
        <taxon>Corvoidea</taxon>
        <taxon>Corvidae</taxon>
        <taxon>Corvus</taxon>
    </lineage>
</organism>
<dbReference type="InterPro" id="IPR001757">
    <property type="entry name" value="P_typ_ATPase"/>
</dbReference>
<keyword evidence="7 20" id="KW-0547">Nucleotide-binding</keyword>
<dbReference type="SFLD" id="SFLDG00002">
    <property type="entry name" value="C1.7:_P-type_atpase_like"/>
    <property type="match status" value="1"/>
</dbReference>
<dbReference type="PANTHER" id="PTHR24092">
    <property type="entry name" value="PROBABLE PHOSPHOLIPID-TRANSPORTING ATPASE"/>
    <property type="match status" value="1"/>
</dbReference>
<comment type="catalytic activity">
    <reaction evidence="16 22">
        <text>ATP + H2O + phospholipidSide 1 = ADP + phosphate + phospholipidSide 2.</text>
        <dbReference type="EC" id="7.6.2.1"/>
    </reaction>
</comment>
<evidence type="ECO:0000256" key="5">
    <source>
        <dbReference type="ARBA" id="ARBA00022692"/>
    </source>
</evidence>
<dbReference type="GO" id="GO:0140326">
    <property type="term" value="F:ATPase-coupled intramembrane lipid transporter activity"/>
    <property type="evidence" value="ECO:0007669"/>
    <property type="project" value="UniProtKB-EC"/>
</dbReference>
<dbReference type="Pfam" id="PF16212">
    <property type="entry name" value="PhoLip_ATPase_C"/>
    <property type="match status" value="1"/>
</dbReference>
<evidence type="ECO:0000256" key="22">
    <source>
        <dbReference type="RuleBase" id="RU362033"/>
    </source>
</evidence>
<feature type="binding site" evidence="21">
    <location>
        <position position="319"/>
    </location>
    <ligand>
        <name>Mg(2+)</name>
        <dbReference type="ChEBI" id="CHEBI:18420"/>
    </ligand>
</feature>
<accession>A0A8U7P4X9</accession>
<protein>
    <recommendedName>
        <fullName evidence="22">Phospholipid-transporting ATPase</fullName>
        <ecNumber evidence="22">7.6.2.1</ecNumber>
    </recommendedName>
</protein>
<dbReference type="FunFam" id="3.40.50.1000:FF:000014">
    <property type="entry name" value="Phospholipid-transporting ATPase"/>
    <property type="match status" value="1"/>
</dbReference>
<evidence type="ECO:0000256" key="8">
    <source>
        <dbReference type="ARBA" id="ARBA00022824"/>
    </source>
</evidence>
<keyword evidence="9 20" id="KW-0067">ATP-binding</keyword>
<feature type="binding site" evidence="20">
    <location>
        <position position="586"/>
    </location>
    <ligand>
        <name>ATP</name>
        <dbReference type="ChEBI" id="CHEBI:30616"/>
    </ligand>
</feature>
<feature type="active site" description="4-aspartylphosphate intermediate" evidence="19">
    <location>
        <position position="319"/>
    </location>
</feature>
<comment type="similarity">
    <text evidence="3 22">Belongs to the cation transport ATPase (P-type) (TC 3.A.3) family. Type IV subfamily.</text>
</comment>
<evidence type="ECO:0000256" key="12">
    <source>
        <dbReference type="ARBA" id="ARBA00022989"/>
    </source>
</evidence>
<feature type="transmembrane region" description="Helical" evidence="22">
    <location>
        <begin position="793"/>
        <end position="814"/>
    </location>
</feature>
<feature type="binding site" evidence="20">
    <location>
        <position position="408"/>
    </location>
    <ligand>
        <name>ATP</name>
        <dbReference type="ChEBI" id="CHEBI:30616"/>
    </ligand>
</feature>
<dbReference type="Ensembl" id="ENSCMUT00000011710.2">
    <property type="protein sequence ID" value="ENSCMUP00000010863.2"/>
    <property type="gene ID" value="ENSCMUG00000006895.2"/>
</dbReference>
<feature type="binding site" evidence="20">
    <location>
        <position position="505"/>
    </location>
    <ligand>
        <name>ATP</name>
        <dbReference type="ChEBI" id="CHEBI:30616"/>
    </ligand>
</feature>
<keyword evidence="15" id="KW-0968">Cytoplasmic vesicle</keyword>
<feature type="binding site" evidence="20">
    <location>
        <position position="321"/>
    </location>
    <ligand>
        <name>ATP</name>
        <dbReference type="ChEBI" id="CHEBI:30616"/>
    </ligand>
</feature>
<evidence type="ECO:0000256" key="15">
    <source>
        <dbReference type="ARBA" id="ARBA00023329"/>
    </source>
</evidence>
<feature type="transmembrane region" description="Helical" evidence="22">
    <location>
        <begin position="207"/>
        <end position="227"/>
    </location>
</feature>
<keyword evidence="12 22" id="KW-1133">Transmembrane helix</keyword>
<gene>
    <name evidence="25" type="primary">ATP8B3</name>
</gene>
<feature type="transmembrane region" description="Helical" evidence="22">
    <location>
        <begin position="843"/>
        <end position="866"/>
    </location>
</feature>
<dbReference type="InterPro" id="IPR032631">
    <property type="entry name" value="P-type_ATPase_N"/>
</dbReference>
<feature type="binding site" evidence="21">
    <location>
        <position position="321"/>
    </location>
    <ligand>
        <name>Mg(2+)</name>
        <dbReference type="ChEBI" id="CHEBI:18420"/>
    </ligand>
</feature>
<dbReference type="AlphaFoldDB" id="A0A8C3DRD6"/>
<evidence type="ECO:0000256" key="18">
    <source>
        <dbReference type="ARBA" id="ARBA00060440"/>
    </source>
</evidence>
<evidence type="ECO:0000256" key="21">
    <source>
        <dbReference type="PIRSR" id="PIRSR606539-3"/>
    </source>
</evidence>
<evidence type="ECO:0000256" key="20">
    <source>
        <dbReference type="PIRSR" id="PIRSR606539-2"/>
    </source>
</evidence>
<evidence type="ECO:0000256" key="7">
    <source>
        <dbReference type="ARBA" id="ARBA00022741"/>
    </source>
</evidence>
<keyword evidence="14 22" id="KW-0472">Membrane</keyword>
<dbReference type="NCBIfam" id="TIGR01494">
    <property type="entry name" value="ATPase_P-type"/>
    <property type="match status" value="1"/>
</dbReference>
<evidence type="ECO:0000256" key="4">
    <source>
        <dbReference type="ARBA" id="ARBA00022448"/>
    </source>
</evidence>
<evidence type="ECO:0000256" key="3">
    <source>
        <dbReference type="ARBA" id="ARBA00008109"/>
    </source>
</evidence>
<dbReference type="GO" id="GO:0005802">
    <property type="term" value="C:trans-Golgi network"/>
    <property type="evidence" value="ECO:0007669"/>
    <property type="project" value="TreeGrafter"/>
</dbReference>
<dbReference type="InterPro" id="IPR044492">
    <property type="entry name" value="P_typ_ATPase_HD_dom"/>
</dbReference>
<feature type="binding site" evidence="20">
    <location>
        <position position="707"/>
    </location>
    <ligand>
        <name>ATP</name>
        <dbReference type="ChEBI" id="CHEBI:30616"/>
    </ligand>
</feature>
<dbReference type="GO" id="GO:0016887">
    <property type="term" value="F:ATP hydrolysis activity"/>
    <property type="evidence" value="ECO:0007669"/>
    <property type="project" value="InterPro"/>
</dbReference>
<keyword evidence="13" id="KW-0445">Lipid transport</keyword>
<dbReference type="GO" id="GO:0005524">
    <property type="term" value="F:ATP binding"/>
    <property type="evidence" value="ECO:0007669"/>
    <property type="project" value="UniProtKB-UniRule"/>
</dbReference>
<evidence type="ECO:0000259" key="24">
    <source>
        <dbReference type="Pfam" id="PF16212"/>
    </source>
</evidence>